<protein>
    <submittedName>
        <fullName evidence="6">TIGR01457 family HAD-type hydrolase</fullName>
    </submittedName>
</protein>
<evidence type="ECO:0000256" key="2">
    <source>
        <dbReference type="ARBA" id="ARBA00006696"/>
    </source>
</evidence>
<evidence type="ECO:0000313" key="7">
    <source>
        <dbReference type="Proteomes" id="UP001206548"/>
    </source>
</evidence>
<dbReference type="CDD" id="cd07530">
    <property type="entry name" value="HAD_Pase_UmpH-like"/>
    <property type="match status" value="1"/>
</dbReference>
<dbReference type="NCBIfam" id="TIGR01460">
    <property type="entry name" value="HAD-SF-IIA"/>
    <property type="match status" value="1"/>
</dbReference>
<comment type="cofactor">
    <cofactor evidence="1">
        <name>Mg(2+)</name>
        <dbReference type="ChEBI" id="CHEBI:18420"/>
    </cofactor>
</comment>
<dbReference type="GO" id="GO:0016787">
    <property type="term" value="F:hydrolase activity"/>
    <property type="evidence" value="ECO:0007669"/>
    <property type="project" value="UniProtKB-KW"/>
</dbReference>
<organism evidence="6 7">
    <name type="scientific">Streptococcus sciuri</name>
    <dbReference type="NCBI Taxonomy" id="2973939"/>
    <lineage>
        <taxon>Bacteria</taxon>
        <taxon>Bacillati</taxon>
        <taxon>Bacillota</taxon>
        <taxon>Bacilli</taxon>
        <taxon>Lactobacillales</taxon>
        <taxon>Streptococcaceae</taxon>
        <taxon>Streptococcus</taxon>
    </lineage>
</organism>
<evidence type="ECO:0000256" key="4">
    <source>
        <dbReference type="ARBA" id="ARBA00022801"/>
    </source>
</evidence>
<dbReference type="Proteomes" id="UP001206548">
    <property type="component" value="Unassembled WGS sequence"/>
</dbReference>
<comment type="caution">
    <text evidence="6">The sequence shown here is derived from an EMBL/GenBank/DDBJ whole genome shotgun (WGS) entry which is preliminary data.</text>
</comment>
<dbReference type="RefSeq" id="WP_259136525.1">
    <property type="nucleotide sequence ID" value="NZ_JANUXX010000001.1"/>
</dbReference>
<accession>A0ABT2F6M5</accession>
<dbReference type="Pfam" id="PF13242">
    <property type="entry name" value="Hydrolase_like"/>
    <property type="match status" value="1"/>
</dbReference>
<sequence>MTYQGYLIDLDGTIYKGNERIPAGERFIENLQKRHIPYMLVTNNTTRTPEMIQDMLSNQFHVDTPLESIYTATMATVDYMNDTNRGKTAYVIGAQGLKEAIAEAGYKEDVTHPAYVVVGLDWEVTYDKLATATLAIQRGAVFIGTNPDLNIPTERGLMPGAGSLLAFLEAATRIKPIIIGKPEAVIMNKALERLGVDRSEAIMVGDNYMTDITAGIKNDIATLLVLTGFTKRKEVPTLPIRPNFVLDSLDDWTFDER</sequence>
<dbReference type="PANTHER" id="PTHR19288:SF46">
    <property type="entry name" value="HALOACID DEHALOGENASE-LIKE HYDROLASE DOMAIN-CONTAINING PROTEIN 2"/>
    <property type="match status" value="1"/>
</dbReference>
<dbReference type="SFLD" id="SFLDG01139">
    <property type="entry name" value="C2.A:_Pyridoxal_Phosphate_Phos"/>
    <property type="match status" value="1"/>
</dbReference>
<keyword evidence="4 6" id="KW-0378">Hydrolase</keyword>
<dbReference type="InterPro" id="IPR023214">
    <property type="entry name" value="HAD_sf"/>
</dbReference>
<evidence type="ECO:0000256" key="3">
    <source>
        <dbReference type="ARBA" id="ARBA00022723"/>
    </source>
</evidence>
<evidence type="ECO:0000313" key="6">
    <source>
        <dbReference type="EMBL" id="MCS4487467.1"/>
    </source>
</evidence>
<keyword evidence="5" id="KW-0460">Magnesium</keyword>
<gene>
    <name evidence="6" type="ORF">NXS10_00525</name>
</gene>
<dbReference type="PANTHER" id="PTHR19288">
    <property type="entry name" value="4-NITROPHENYLPHOSPHATASE-RELATED"/>
    <property type="match status" value="1"/>
</dbReference>
<keyword evidence="7" id="KW-1185">Reference proteome</keyword>
<keyword evidence="3" id="KW-0479">Metal-binding</keyword>
<dbReference type="SFLD" id="SFLDS00003">
    <property type="entry name" value="Haloacid_Dehalogenase"/>
    <property type="match status" value="1"/>
</dbReference>
<evidence type="ECO:0000256" key="1">
    <source>
        <dbReference type="ARBA" id="ARBA00001946"/>
    </source>
</evidence>
<reference evidence="6 7" key="1">
    <citation type="journal article" date="2023" name="Int. J. Syst. Evol. Microbiol.">
        <title>Streptococcus sciuri sp. nov., Staphylococcus marylandisciuri sp. nov. and Staphylococcus americanisciuri sp. nov., isolated from faeces of eastern grey squirrel (Sciurus carolinensis).</title>
        <authorList>
            <person name="Volokhov D.V."/>
            <person name="Zagorodnyaya T.A."/>
            <person name="Furtak V.A."/>
            <person name="Nattanmai G."/>
            <person name="Randall L."/>
            <person name="Jose S."/>
            <person name="Gao Y."/>
            <person name="Eisenberg T."/>
            <person name="Delmonte P."/>
            <person name="Blom J."/>
            <person name="Mitchell K.K."/>
        </authorList>
    </citation>
    <scope>NUCLEOTIDE SEQUENCE [LARGE SCALE GENOMIC DNA]</scope>
    <source>
        <strain evidence="6 7">SQ9-PEA</strain>
    </source>
</reference>
<name>A0ABT2F6M5_9STRE</name>
<dbReference type="Pfam" id="PF13344">
    <property type="entry name" value="Hydrolase_6"/>
    <property type="match status" value="1"/>
</dbReference>
<dbReference type="SUPFAM" id="SSF56784">
    <property type="entry name" value="HAD-like"/>
    <property type="match status" value="1"/>
</dbReference>
<evidence type="ECO:0000256" key="5">
    <source>
        <dbReference type="ARBA" id="ARBA00022842"/>
    </source>
</evidence>
<comment type="similarity">
    <text evidence="2">Belongs to the HAD-like hydrolase superfamily. NagD family.</text>
</comment>
<proteinExistence type="inferred from homology"/>
<dbReference type="EMBL" id="JANUXX010000001">
    <property type="protein sequence ID" value="MCS4487467.1"/>
    <property type="molecule type" value="Genomic_DNA"/>
</dbReference>
<dbReference type="Gene3D" id="3.40.50.1000">
    <property type="entry name" value="HAD superfamily/HAD-like"/>
    <property type="match status" value="2"/>
</dbReference>
<dbReference type="InterPro" id="IPR036412">
    <property type="entry name" value="HAD-like_sf"/>
</dbReference>
<dbReference type="NCBIfam" id="TIGR01457">
    <property type="entry name" value="HAD-SF-IIA-hyp2"/>
    <property type="match status" value="1"/>
</dbReference>
<dbReference type="InterPro" id="IPR006357">
    <property type="entry name" value="HAD-SF_hydro_IIA"/>
</dbReference>
<dbReference type="InterPro" id="IPR006354">
    <property type="entry name" value="HAD-SF_hydro_IIA_hyp1"/>
</dbReference>